<evidence type="ECO:0000313" key="1">
    <source>
        <dbReference type="EMBL" id="CAF4842451.1"/>
    </source>
</evidence>
<proteinExistence type="predicted"/>
<dbReference type="OrthoDB" id="7172431at2759"/>
<name>A0A821RPX1_9NEOP</name>
<sequence>MSDEDSNSSSRSSESCRIRSKRLKSKYDEFFEITHASQMGMCKLCQHKKVEIKMKNRNTSGLRKHLLSFHEKESQIFLPVRKPTSSHSQSGDITRFLTTTAMSRQYVVLSVAIMGNYTPSGKAFVQQWTFYG</sequence>
<keyword evidence="2" id="KW-1185">Reference proteome</keyword>
<protein>
    <recommendedName>
        <fullName evidence="3">BED-type domain-containing protein</fullName>
    </recommendedName>
</protein>
<evidence type="ECO:0008006" key="3">
    <source>
        <dbReference type="Google" id="ProtNLM"/>
    </source>
</evidence>
<dbReference type="AlphaFoldDB" id="A0A821RPX1"/>
<dbReference type="Proteomes" id="UP000663880">
    <property type="component" value="Unassembled WGS sequence"/>
</dbReference>
<reference evidence="1" key="1">
    <citation type="submission" date="2021-02" db="EMBL/GenBank/DDBJ databases">
        <authorList>
            <person name="Steward A R."/>
        </authorList>
    </citation>
    <scope>NUCLEOTIDE SEQUENCE</scope>
</reference>
<dbReference type="EMBL" id="CAJOBZ010000013">
    <property type="protein sequence ID" value="CAF4842451.1"/>
    <property type="molecule type" value="Genomic_DNA"/>
</dbReference>
<gene>
    <name evidence="1" type="ORF">PMACD_LOCUS6300</name>
</gene>
<evidence type="ECO:0000313" key="2">
    <source>
        <dbReference type="Proteomes" id="UP000663880"/>
    </source>
</evidence>
<organism evidence="1 2">
    <name type="scientific">Pieris macdunnoughi</name>
    <dbReference type="NCBI Taxonomy" id="345717"/>
    <lineage>
        <taxon>Eukaryota</taxon>
        <taxon>Metazoa</taxon>
        <taxon>Ecdysozoa</taxon>
        <taxon>Arthropoda</taxon>
        <taxon>Hexapoda</taxon>
        <taxon>Insecta</taxon>
        <taxon>Pterygota</taxon>
        <taxon>Neoptera</taxon>
        <taxon>Endopterygota</taxon>
        <taxon>Lepidoptera</taxon>
        <taxon>Glossata</taxon>
        <taxon>Ditrysia</taxon>
        <taxon>Papilionoidea</taxon>
        <taxon>Pieridae</taxon>
        <taxon>Pierinae</taxon>
        <taxon>Pieris</taxon>
    </lineage>
</organism>
<accession>A0A821RPX1</accession>
<comment type="caution">
    <text evidence="1">The sequence shown here is derived from an EMBL/GenBank/DDBJ whole genome shotgun (WGS) entry which is preliminary data.</text>
</comment>